<name>A0ABV8DW71_9NOCA</name>
<dbReference type="Proteomes" id="UP001595696">
    <property type="component" value="Unassembled WGS sequence"/>
</dbReference>
<comment type="caution">
    <text evidence="1">The sequence shown here is derived from an EMBL/GenBank/DDBJ whole genome shotgun (WGS) entry which is preliminary data.</text>
</comment>
<dbReference type="EMBL" id="JBHSAX010000017">
    <property type="protein sequence ID" value="MFC3964395.1"/>
    <property type="molecule type" value="Genomic_DNA"/>
</dbReference>
<evidence type="ECO:0000313" key="2">
    <source>
        <dbReference type="Proteomes" id="UP001595696"/>
    </source>
</evidence>
<organism evidence="1 2">
    <name type="scientific">Nocardia jiangsuensis</name>
    <dbReference type="NCBI Taxonomy" id="1691563"/>
    <lineage>
        <taxon>Bacteria</taxon>
        <taxon>Bacillati</taxon>
        <taxon>Actinomycetota</taxon>
        <taxon>Actinomycetes</taxon>
        <taxon>Mycobacteriales</taxon>
        <taxon>Nocardiaceae</taxon>
        <taxon>Nocardia</taxon>
    </lineage>
</organism>
<reference evidence="2" key="1">
    <citation type="journal article" date="2019" name="Int. J. Syst. Evol. Microbiol.">
        <title>The Global Catalogue of Microorganisms (GCM) 10K type strain sequencing project: providing services to taxonomists for standard genome sequencing and annotation.</title>
        <authorList>
            <consortium name="The Broad Institute Genomics Platform"/>
            <consortium name="The Broad Institute Genome Sequencing Center for Infectious Disease"/>
            <person name="Wu L."/>
            <person name="Ma J."/>
        </authorList>
    </citation>
    <scope>NUCLEOTIDE SEQUENCE [LARGE SCALE GENOMIC DNA]</scope>
    <source>
        <strain evidence="2">CGMCC 4.7330</strain>
    </source>
</reference>
<protein>
    <recommendedName>
        <fullName evidence="3">Lipoprotein</fullName>
    </recommendedName>
</protein>
<dbReference type="RefSeq" id="WP_378614153.1">
    <property type="nucleotide sequence ID" value="NZ_JBHSAX010000017.1"/>
</dbReference>
<keyword evidence="2" id="KW-1185">Reference proteome</keyword>
<accession>A0ABV8DW71</accession>
<evidence type="ECO:0008006" key="3">
    <source>
        <dbReference type="Google" id="ProtNLM"/>
    </source>
</evidence>
<evidence type="ECO:0000313" key="1">
    <source>
        <dbReference type="EMBL" id="MFC3964395.1"/>
    </source>
</evidence>
<proteinExistence type="predicted"/>
<gene>
    <name evidence="1" type="ORF">ACFO0B_20625</name>
</gene>
<sequence>MLLAAITAVATACSGQPAAERPTCEAGAFDLESTSGSLGENAALRRTVDAAAKMPGTHSLRELTAAAGWAAGSWDRMAVVTSVTTLPAMNVAIGLPAEYCWKGLSPVGSDTGVDTYYVFLRGAEPRQAVAPTPSTELFRGLADGAVVDAESRFFGAQNPDNTTKVFLQPA</sequence>